<comment type="caution">
    <text evidence="1">The sequence shown here is derived from an EMBL/GenBank/DDBJ whole genome shotgun (WGS) entry which is preliminary data.</text>
</comment>
<dbReference type="Proteomes" id="UP000887013">
    <property type="component" value="Unassembled WGS sequence"/>
</dbReference>
<sequence length="112" mass="12755">MSKWIASVPIASLSGAMGKFAGKKRMGLTPFSDWRVYALEKFSTHLLLFHGVRVIILPLSENLALQRGWWKSVGRNEPLQKFPSWRSFVCTFSDDSLALTRSKTLSVVIWLR</sequence>
<gene>
    <name evidence="1" type="ORF">NPIL_704081</name>
</gene>
<dbReference type="OrthoDB" id="10486825at2759"/>
<dbReference type="AlphaFoldDB" id="A0A8X6I6C5"/>
<evidence type="ECO:0000313" key="2">
    <source>
        <dbReference type="Proteomes" id="UP000887013"/>
    </source>
</evidence>
<proteinExistence type="predicted"/>
<organism evidence="1 2">
    <name type="scientific">Nephila pilipes</name>
    <name type="common">Giant wood spider</name>
    <name type="synonym">Nephila maculata</name>
    <dbReference type="NCBI Taxonomy" id="299642"/>
    <lineage>
        <taxon>Eukaryota</taxon>
        <taxon>Metazoa</taxon>
        <taxon>Ecdysozoa</taxon>
        <taxon>Arthropoda</taxon>
        <taxon>Chelicerata</taxon>
        <taxon>Arachnida</taxon>
        <taxon>Araneae</taxon>
        <taxon>Araneomorphae</taxon>
        <taxon>Entelegynae</taxon>
        <taxon>Araneoidea</taxon>
        <taxon>Nephilidae</taxon>
        <taxon>Nephila</taxon>
    </lineage>
</organism>
<keyword evidence="2" id="KW-1185">Reference proteome</keyword>
<name>A0A8X6I6C5_NEPPI</name>
<evidence type="ECO:0000313" key="1">
    <source>
        <dbReference type="EMBL" id="GFS32056.1"/>
    </source>
</evidence>
<protein>
    <submittedName>
        <fullName evidence="1">Uncharacterized protein</fullName>
    </submittedName>
</protein>
<accession>A0A8X6I6C5</accession>
<dbReference type="EMBL" id="BMAW01042029">
    <property type="protein sequence ID" value="GFS32056.1"/>
    <property type="molecule type" value="Genomic_DNA"/>
</dbReference>
<reference evidence="1" key="1">
    <citation type="submission" date="2020-08" db="EMBL/GenBank/DDBJ databases">
        <title>Multicomponent nature underlies the extraordinary mechanical properties of spider dragline silk.</title>
        <authorList>
            <person name="Kono N."/>
            <person name="Nakamura H."/>
            <person name="Mori M."/>
            <person name="Yoshida Y."/>
            <person name="Ohtoshi R."/>
            <person name="Malay A.D."/>
            <person name="Moran D.A.P."/>
            <person name="Tomita M."/>
            <person name="Numata K."/>
            <person name="Arakawa K."/>
        </authorList>
    </citation>
    <scope>NUCLEOTIDE SEQUENCE</scope>
</reference>